<keyword evidence="1" id="KW-0560">Oxidoreductase</keyword>
<dbReference type="GeneID" id="8625982"/>
<comment type="caution">
    <text evidence="2">The sequence shown here is derived from an EMBL/GenBank/DDBJ whole genome shotgun (WGS) entry which is preliminary data.</text>
</comment>
<keyword evidence="3" id="KW-1185">Reference proteome</keyword>
<dbReference type="HOGENOM" id="CLU_010194_44_5_1"/>
<proteinExistence type="predicted"/>
<dbReference type="PANTHER" id="PTHR43157:SF31">
    <property type="entry name" value="PHOSPHATIDYLINOSITOL-GLYCAN BIOSYNTHESIS CLASS F PROTEIN"/>
    <property type="match status" value="1"/>
</dbReference>
<accession>Q54KS0</accession>
<dbReference type="InterPro" id="IPR002347">
    <property type="entry name" value="SDR_fam"/>
</dbReference>
<name>Q54KS0_DICDI</name>
<dbReference type="InParanoid" id="Q54KS0"/>
<dbReference type="SMR" id="Q54KS0"/>
<dbReference type="InterPro" id="IPR036291">
    <property type="entry name" value="NAD(P)-bd_dom_sf"/>
</dbReference>
<dbReference type="GO" id="GO:0016491">
    <property type="term" value="F:oxidoreductase activity"/>
    <property type="evidence" value="ECO:0007669"/>
    <property type="project" value="UniProtKB-KW"/>
</dbReference>
<dbReference type="OMA" id="WEYTEME"/>
<dbReference type="Gene3D" id="3.40.50.720">
    <property type="entry name" value="NAD(P)-binding Rossmann-like Domain"/>
    <property type="match status" value="1"/>
</dbReference>
<dbReference type="eggNOG" id="KOG1208">
    <property type="taxonomic scope" value="Eukaryota"/>
</dbReference>
<sequence>MEKKVIIFTGSTDGIGLLVINHLVREKCENYKFILPVRNLEKGELLKKQLKEINEKVDITLMEMDLSSFESIRNFVKNFNQLNLPHLDILVNNAGIMQPRFIKTVDGFESTIGVNHLGTSLLTLLLLKNFKNSSNYENSNGASSNNEDFGNIVILSSEFHQREPLNFDKLLLTDNDSSNFDTLREYSKSKLCNLLFSMELHNRLDNLKNNNIRVNSLHPGYLRTPINRDLSWFTRHIIAPIFFFGYGSKTEDTINGIVNLIENNSNHSGKYFSISKEISPSPFASNLENSKLLWEKTCELLSISNELNL</sequence>
<dbReference type="Pfam" id="PF00106">
    <property type="entry name" value="adh_short"/>
    <property type="match status" value="1"/>
</dbReference>
<dbReference type="VEuPathDB" id="AmoebaDB:DDB_G0287151"/>
<dbReference type="PRINTS" id="PR00081">
    <property type="entry name" value="GDHRDH"/>
</dbReference>
<dbReference type="PANTHER" id="PTHR43157">
    <property type="entry name" value="PHOSPHATIDYLINOSITOL-GLYCAN BIOSYNTHESIS CLASS F PROTEIN-RELATED"/>
    <property type="match status" value="1"/>
</dbReference>
<dbReference type="STRING" id="44689.Q54KS0"/>
<evidence type="ECO:0000313" key="3">
    <source>
        <dbReference type="Proteomes" id="UP000002195"/>
    </source>
</evidence>
<organism evidence="2 3">
    <name type="scientific">Dictyostelium discoideum</name>
    <name type="common">Social amoeba</name>
    <dbReference type="NCBI Taxonomy" id="44689"/>
    <lineage>
        <taxon>Eukaryota</taxon>
        <taxon>Amoebozoa</taxon>
        <taxon>Evosea</taxon>
        <taxon>Eumycetozoa</taxon>
        <taxon>Dictyostelia</taxon>
        <taxon>Dictyosteliales</taxon>
        <taxon>Dictyosteliaceae</taxon>
        <taxon>Dictyostelium</taxon>
    </lineage>
</organism>
<protein>
    <recommendedName>
        <fullName evidence="4">NAD(P)-binding protein</fullName>
    </recommendedName>
</protein>
<evidence type="ECO:0000313" key="2">
    <source>
        <dbReference type="EMBL" id="EAL63850.1"/>
    </source>
</evidence>
<dbReference type="PaxDb" id="44689-DDB0187306"/>
<dbReference type="KEGG" id="ddi:DDB_G0287151"/>
<dbReference type="PRO" id="PR:Q54KS0"/>
<dbReference type="Proteomes" id="UP000002195">
    <property type="component" value="Unassembled WGS sequence"/>
</dbReference>
<dbReference type="SUPFAM" id="SSF51735">
    <property type="entry name" value="NAD(P)-binding Rossmann-fold domains"/>
    <property type="match status" value="1"/>
</dbReference>
<evidence type="ECO:0008006" key="4">
    <source>
        <dbReference type="Google" id="ProtNLM"/>
    </source>
</evidence>
<dbReference type="dictyBase" id="DDB_G0287151"/>
<dbReference type="PhylomeDB" id="Q54KS0"/>
<gene>
    <name evidence="2" type="ORF">DDB_G0287151</name>
</gene>
<reference evidence="2 3" key="1">
    <citation type="journal article" date="2005" name="Nature">
        <title>The genome of the social amoeba Dictyostelium discoideum.</title>
        <authorList>
            <consortium name="The Dictyostelium discoideum Sequencing Consortium"/>
            <person name="Eichinger L."/>
            <person name="Pachebat J.A."/>
            <person name="Glockner G."/>
            <person name="Rajandream M.A."/>
            <person name="Sucgang R."/>
            <person name="Berriman M."/>
            <person name="Song J."/>
            <person name="Olsen R."/>
            <person name="Szafranski K."/>
            <person name="Xu Q."/>
            <person name="Tunggal B."/>
            <person name="Kummerfeld S."/>
            <person name="Madera M."/>
            <person name="Konfortov B.A."/>
            <person name="Rivero F."/>
            <person name="Bankier A.T."/>
            <person name="Lehmann R."/>
            <person name="Hamlin N."/>
            <person name="Davies R."/>
            <person name="Gaudet P."/>
            <person name="Fey P."/>
            <person name="Pilcher K."/>
            <person name="Chen G."/>
            <person name="Saunders D."/>
            <person name="Sodergren E."/>
            <person name="Davis P."/>
            <person name="Kerhornou A."/>
            <person name="Nie X."/>
            <person name="Hall N."/>
            <person name="Anjard C."/>
            <person name="Hemphill L."/>
            <person name="Bason N."/>
            <person name="Farbrother P."/>
            <person name="Desany B."/>
            <person name="Just E."/>
            <person name="Morio T."/>
            <person name="Rost R."/>
            <person name="Churcher C."/>
            <person name="Cooper J."/>
            <person name="Haydock S."/>
            <person name="van Driessche N."/>
            <person name="Cronin A."/>
            <person name="Goodhead I."/>
            <person name="Muzny D."/>
            <person name="Mourier T."/>
            <person name="Pain A."/>
            <person name="Lu M."/>
            <person name="Harper D."/>
            <person name="Lindsay R."/>
            <person name="Hauser H."/>
            <person name="James K."/>
            <person name="Quiles M."/>
            <person name="Madan Babu M."/>
            <person name="Saito T."/>
            <person name="Buchrieser C."/>
            <person name="Wardroper A."/>
            <person name="Felder M."/>
            <person name="Thangavelu M."/>
            <person name="Johnson D."/>
            <person name="Knights A."/>
            <person name="Loulseged H."/>
            <person name="Mungall K."/>
            <person name="Oliver K."/>
            <person name="Price C."/>
            <person name="Quail M.A."/>
            <person name="Urushihara H."/>
            <person name="Hernandez J."/>
            <person name="Rabbinowitsch E."/>
            <person name="Steffen D."/>
            <person name="Sanders M."/>
            <person name="Ma J."/>
            <person name="Kohara Y."/>
            <person name="Sharp S."/>
            <person name="Simmonds M."/>
            <person name="Spiegler S."/>
            <person name="Tivey A."/>
            <person name="Sugano S."/>
            <person name="White B."/>
            <person name="Walker D."/>
            <person name="Woodward J."/>
            <person name="Winckler T."/>
            <person name="Tanaka Y."/>
            <person name="Shaulsky G."/>
            <person name="Schleicher M."/>
            <person name="Weinstock G."/>
            <person name="Rosenthal A."/>
            <person name="Cox E.C."/>
            <person name="Chisholm R.L."/>
            <person name="Gibbs R."/>
            <person name="Loomis W.F."/>
            <person name="Platzer M."/>
            <person name="Kay R.R."/>
            <person name="Williams J."/>
            <person name="Dear P.H."/>
            <person name="Noegel A.A."/>
            <person name="Barrell B."/>
            <person name="Kuspa A."/>
        </authorList>
    </citation>
    <scope>NUCLEOTIDE SEQUENCE [LARGE SCALE GENOMIC DNA]</scope>
    <source>
        <strain evidence="2 3">AX4</strain>
    </source>
</reference>
<evidence type="ECO:0000256" key="1">
    <source>
        <dbReference type="ARBA" id="ARBA00023002"/>
    </source>
</evidence>
<dbReference type="RefSeq" id="XP_637360.1">
    <property type="nucleotide sequence ID" value="XM_632268.1"/>
</dbReference>
<dbReference type="FunCoup" id="Q54KS0">
    <property type="interactions" value="2"/>
</dbReference>
<dbReference type="EMBL" id="AAFI02000098">
    <property type="protein sequence ID" value="EAL63850.1"/>
    <property type="molecule type" value="Genomic_DNA"/>
</dbReference>
<dbReference type="AlphaFoldDB" id="Q54KS0"/>